<dbReference type="Gene3D" id="3.80.10.10">
    <property type="entry name" value="Ribonuclease Inhibitor"/>
    <property type="match status" value="1"/>
</dbReference>
<sequence length="492" mass="58475">MSLINEDCLSLIFEELHDDRSSLYSCLLVNKIWCKFVVPILWRDPWNFLNILKDSTKDKLFLNTLLLHLPEESKNYLKNQDNNSINIPQQRHPLFNYVSFIKYIRQKYKSLDIEIIYNPSYNYELKSLLEQEIYKLLISKCTLKFLDITKVKCPLYKYPGATDNLSCICELHCRSYDDQELLYGLAQICRFIERLCILYENSNPGLANLIEVQKNLKYIKILVNSFTNFNNVKLKSKCRIIDQAIIKQSHNLIYLDMPIENINITFYNELFPKLVNLQKLILDGNMLYDTESEKKLIFSTYPKLQVLLLDSVLFFTAKGVIQNSEGNLQIIWTNNICFSTADQSRNFIQIICQNCPRLKYVKLLLKGQYFDEIEQLLMNCQHLEGLYIDADTQINNRRGDELLDKLIKSAPNSLFKIQLNYFEFEMKNFDSFFIKWRCRRSLWLYLNNVNVKSDDDFKVEFKDLIEKYKNEGVIKKYEFNNSLNFINYYKEL</sequence>
<dbReference type="OrthoDB" id="2305371at2759"/>
<evidence type="ECO:0000313" key="1">
    <source>
        <dbReference type="EMBL" id="RIA92908.1"/>
    </source>
</evidence>
<evidence type="ECO:0008006" key="3">
    <source>
        <dbReference type="Google" id="ProtNLM"/>
    </source>
</evidence>
<proteinExistence type="predicted"/>
<dbReference type="SUPFAM" id="SSF52047">
    <property type="entry name" value="RNI-like"/>
    <property type="match status" value="1"/>
</dbReference>
<dbReference type="Proteomes" id="UP000265703">
    <property type="component" value="Unassembled WGS sequence"/>
</dbReference>
<evidence type="ECO:0000313" key="2">
    <source>
        <dbReference type="Proteomes" id="UP000265703"/>
    </source>
</evidence>
<comment type="caution">
    <text evidence="1">The sequence shown here is derived from an EMBL/GenBank/DDBJ whole genome shotgun (WGS) entry which is preliminary data.</text>
</comment>
<accession>A0A397T3M1</accession>
<keyword evidence="2" id="KW-1185">Reference proteome</keyword>
<protein>
    <recommendedName>
        <fullName evidence="3">F-box domain-containing protein</fullName>
    </recommendedName>
</protein>
<dbReference type="EMBL" id="QKYT01000115">
    <property type="protein sequence ID" value="RIA92908.1"/>
    <property type="molecule type" value="Genomic_DNA"/>
</dbReference>
<name>A0A397T3M1_9GLOM</name>
<reference evidence="1 2" key="1">
    <citation type="submission" date="2018-06" db="EMBL/GenBank/DDBJ databases">
        <title>Comparative genomics reveals the genomic features of Rhizophagus irregularis, R. cerebriforme, R. diaphanum and Gigaspora rosea, and their symbiotic lifestyle signature.</title>
        <authorList>
            <person name="Morin E."/>
            <person name="San Clemente H."/>
            <person name="Chen E.C.H."/>
            <person name="De La Providencia I."/>
            <person name="Hainaut M."/>
            <person name="Kuo A."/>
            <person name="Kohler A."/>
            <person name="Murat C."/>
            <person name="Tang N."/>
            <person name="Roy S."/>
            <person name="Loubradou J."/>
            <person name="Henrissat B."/>
            <person name="Grigoriev I.V."/>
            <person name="Corradi N."/>
            <person name="Roux C."/>
            <person name="Martin F.M."/>
        </authorList>
    </citation>
    <scope>NUCLEOTIDE SEQUENCE [LARGE SCALE GENOMIC DNA]</scope>
    <source>
        <strain evidence="1 2">DAOM 227022</strain>
    </source>
</reference>
<dbReference type="AlphaFoldDB" id="A0A397T3M1"/>
<gene>
    <name evidence="1" type="ORF">C1645_820104</name>
</gene>
<dbReference type="InterPro" id="IPR032675">
    <property type="entry name" value="LRR_dom_sf"/>
</dbReference>
<organism evidence="1 2">
    <name type="scientific">Glomus cerebriforme</name>
    <dbReference type="NCBI Taxonomy" id="658196"/>
    <lineage>
        <taxon>Eukaryota</taxon>
        <taxon>Fungi</taxon>
        <taxon>Fungi incertae sedis</taxon>
        <taxon>Mucoromycota</taxon>
        <taxon>Glomeromycotina</taxon>
        <taxon>Glomeromycetes</taxon>
        <taxon>Glomerales</taxon>
        <taxon>Glomeraceae</taxon>
        <taxon>Glomus</taxon>
    </lineage>
</organism>